<protein>
    <submittedName>
        <fullName evidence="1">Uncharacterized protein</fullName>
    </submittedName>
</protein>
<organism evidence="1 2">
    <name type="scientific">Thelephora ganbajun</name>
    <name type="common">Ganba fungus</name>
    <dbReference type="NCBI Taxonomy" id="370292"/>
    <lineage>
        <taxon>Eukaryota</taxon>
        <taxon>Fungi</taxon>
        <taxon>Dikarya</taxon>
        <taxon>Basidiomycota</taxon>
        <taxon>Agaricomycotina</taxon>
        <taxon>Agaricomycetes</taxon>
        <taxon>Thelephorales</taxon>
        <taxon>Thelephoraceae</taxon>
        <taxon>Thelephora</taxon>
    </lineage>
</organism>
<dbReference type="EMBL" id="MU117986">
    <property type="protein sequence ID" value="KAF9650329.1"/>
    <property type="molecule type" value="Genomic_DNA"/>
</dbReference>
<name>A0ACB6ZL72_THEGA</name>
<comment type="caution">
    <text evidence="1">The sequence shown here is derived from an EMBL/GenBank/DDBJ whole genome shotgun (WGS) entry which is preliminary data.</text>
</comment>
<sequence>MGLGGGDLIFVDTTVSTFSLRIEWPGYRMWTGQFRARSWGGTNEPVTRCHLAIQIARRVIEFLEAMEGVESTDMAWKVGRGHITARDLVLVSLAQVSRGSWQPLLRLLA</sequence>
<proteinExistence type="predicted"/>
<keyword evidence="2" id="KW-1185">Reference proteome</keyword>
<gene>
    <name evidence="1" type="ORF">BDM02DRAFT_1453690</name>
</gene>
<reference evidence="1" key="2">
    <citation type="journal article" date="2020" name="Nat. Commun.">
        <title>Large-scale genome sequencing of mycorrhizal fungi provides insights into the early evolution of symbiotic traits.</title>
        <authorList>
            <person name="Miyauchi S."/>
            <person name="Kiss E."/>
            <person name="Kuo A."/>
            <person name="Drula E."/>
            <person name="Kohler A."/>
            <person name="Sanchez-Garcia M."/>
            <person name="Morin E."/>
            <person name="Andreopoulos B."/>
            <person name="Barry K.W."/>
            <person name="Bonito G."/>
            <person name="Buee M."/>
            <person name="Carver A."/>
            <person name="Chen C."/>
            <person name="Cichocki N."/>
            <person name="Clum A."/>
            <person name="Culley D."/>
            <person name="Crous P.W."/>
            <person name="Fauchery L."/>
            <person name="Girlanda M."/>
            <person name="Hayes R.D."/>
            <person name="Keri Z."/>
            <person name="LaButti K."/>
            <person name="Lipzen A."/>
            <person name="Lombard V."/>
            <person name="Magnuson J."/>
            <person name="Maillard F."/>
            <person name="Murat C."/>
            <person name="Nolan M."/>
            <person name="Ohm R.A."/>
            <person name="Pangilinan J."/>
            <person name="Pereira M.F."/>
            <person name="Perotto S."/>
            <person name="Peter M."/>
            <person name="Pfister S."/>
            <person name="Riley R."/>
            <person name="Sitrit Y."/>
            <person name="Stielow J.B."/>
            <person name="Szollosi G."/>
            <person name="Zifcakova L."/>
            <person name="Stursova M."/>
            <person name="Spatafora J.W."/>
            <person name="Tedersoo L."/>
            <person name="Vaario L.M."/>
            <person name="Yamada A."/>
            <person name="Yan M."/>
            <person name="Wang P."/>
            <person name="Xu J."/>
            <person name="Bruns T."/>
            <person name="Baldrian P."/>
            <person name="Vilgalys R."/>
            <person name="Dunand C."/>
            <person name="Henrissat B."/>
            <person name="Grigoriev I.V."/>
            <person name="Hibbett D."/>
            <person name="Nagy L.G."/>
            <person name="Martin F.M."/>
        </authorList>
    </citation>
    <scope>NUCLEOTIDE SEQUENCE</scope>
    <source>
        <strain evidence="1">P2</strain>
    </source>
</reference>
<dbReference type="Proteomes" id="UP000886501">
    <property type="component" value="Unassembled WGS sequence"/>
</dbReference>
<evidence type="ECO:0000313" key="2">
    <source>
        <dbReference type="Proteomes" id="UP000886501"/>
    </source>
</evidence>
<accession>A0ACB6ZL72</accession>
<evidence type="ECO:0000313" key="1">
    <source>
        <dbReference type="EMBL" id="KAF9650329.1"/>
    </source>
</evidence>
<reference evidence="1" key="1">
    <citation type="submission" date="2019-10" db="EMBL/GenBank/DDBJ databases">
        <authorList>
            <consortium name="DOE Joint Genome Institute"/>
            <person name="Kuo A."/>
            <person name="Miyauchi S."/>
            <person name="Kiss E."/>
            <person name="Drula E."/>
            <person name="Kohler A."/>
            <person name="Sanchez-Garcia M."/>
            <person name="Andreopoulos B."/>
            <person name="Barry K.W."/>
            <person name="Bonito G."/>
            <person name="Buee M."/>
            <person name="Carver A."/>
            <person name="Chen C."/>
            <person name="Cichocki N."/>
            <person name="Clum A."/>
            <person name="Culley D."/>
            <person name="Crous P.W."/>
            <person name="Fauchery L."/>
            <person name="Girlanda M."/>
            <person name="Hayes R."/>
            <person name="Keri Z."/>
            <person name="Labutti K."/>
            <person name="Lipzen A."/>
            <person name="Lombard V."/>
            <person name="Magnuson J."/>
            <person name="Maillard F."/>
            <person name="Morin E."/>
            <person name="Murat C."/>
            <person name="Nolan M."/>
            <person name="Ohm R."/>
            <person name="Pangilinan J."/>
            <person name="Pereira M."/>
            <person name="Perotto S."/>
            <person name="Peter M."/>
            <person name="Riley R."/>
            <person name="Sitrit Y."/>
            <person name="Stielow B."/>
            <person name="Szollosi G."/>
            <person name="Zifcakova L."/>
            <person name="Stursova M."/>
            <person name="Spatafora J.W."/>
            <person name="Tedersoo L."/>
            <person name="Vaario L.-M."/>
            <person name="Yamada A."/>
            <person name="Yan M."/>
            <person name="Wang P."/>
            <person name="Xu J."/>
            <person name="Bruns T."/>
            <person name="Baldrian P."/>
            <person name="Vilgalys R."/>
            <person name="Henrissat B."/>
            <person name="Grigoriev I.V."/>
            <person name="Hibbett D."/>
            <person name="Nagy L.G."/>
            <person name="Martin F.M."/>
        </authorList>
    </citation>
    <scope>NUCLEOTIDE SEQUENCE</scope>
    <source>
        <strain evidence="1">P2</strain>
    </source>
</reference>